<evidence type="ECO:0000313" key="3">
    <source>
        <dbReference type="Proteomes" id="UP000824540"/>
    </source>
</evidence>
<sequence>MQEFERSSRTPPRWKPRGNGRADRGKGLGGKWLKSVKSGRIQSAAPVTVIQNEPKPQSWDTHGDAGTSRASRTKTRRTECRASVPLQAGQPLKFTVLETLDRNKEEFEFLQAQYHRWRCCIRLLMETDPAGGR</sequence>
<dbReference type="Proteomes" id="UP000824540">
    <property type="component" value="Unassembled WGS sequence"/>
</dbReference>
<protein>
    <submittedName>
        <fullName evidence="2">Uncharacterized protein</fullName>
    </submittedName>
</protein>
<dbReference type="EMBL" id="JAFBMS010000024">
    <property type="protein sequence ID" value="KAG9343242.1"/>
    <property type="molecule type" value="Genomic_DNA"/>
</dbReference>
<organism evidence="2 3">
    <name type="scientific">Albula glossodonta</name>
    <name type="common">roundjaw bonefish</name>
    <dbReference type="NCBI Taxonomy" id="121402"/>
    <lineage>
        <taxon>Eukaryota</taxon>
        <taxon>Metazoa</taxon>
        <taxon>Chordata</taxon>
        <taxon>Craniata</taxon>
        <taxon>Vertebrata</taxon>
        <taxon>Euteleostomi</taxon>
        <taxon>Actinopterygii</taxon>
        <taxon>Neopterygii</taxon>
        <taxon>Teleostei</taxon>
        <taxon>Albuliformes</taxon>
        <taxon>Albulidae</taxon>
        <taxon>Albula</taxon>
    </lineage>
</organism>
<evidence type="ECO:0000313" key="2">
    <source>
        <dbReference type="EMBL" id="KAG9343242.1"/>
    </source>
</evidence>
<gene>
    <name evidence="2" type="ORF">JZ751_014221</name>
</gene>
<dbReference type="OrthoDB" id="8949191at2759"/>
<keyword evidence="3" id="KW-1185">Reference proteome</keyword>
<feature type="region of interest" description="Disordered" evidence="1">
    <location>
        <begin position="1"/>
        <end position="84"/>
    </location>
</feature>
<feature type="compositionally biased region" description="Polar residues" evidence="1">
    <location>
        <begin position="49"/>
        <end position="60"/>
    </location>
</feature>
<accession>A0A8T2P0R9</accession>
<reference evidence="2" key="1">
    <citation type="thesis" date="2021" institute="BYU ScholarsArchive" country="Provo, UT, USA">
        <title>Applications of and Algorithms for Genome Assembly and Genomic Analyses with an Emphasis on Marine Teleosts.</title>
        <authorList>
            <person name="Pickett B.D."/>
        </authorList>
    </citation>
    <scope>NUCLEOTIDE SEQUENCE</scope>
    <source>
        <strain evidence="2">HI-2016</strain>
    </source>
</reference>
<dbReference type="AlphaFoldDB" id="A0A8T2P0R9"/>
<name>A0A8T2P0R9_9TELE</name>
<proteinExistence type="predicted"/>
<comment type="caution">
    <text evidence="2">The sequence shown here is derived from an EMBL/GenBank/DDBJ whole genome shotgun (WGS) entry which is preliminary data.</text>
</comment>
<evidence type="ECO:0000256" key="1">
    <source>
        <dbReference type="SAM" id="MobiDB-lite"/>
    </source>
</evidence>